<keyword evidence="2" id="KW-1185">Reference proteome</keyword>
<evidence type="ECO:0000313" key="2">
    <source>
        <dbReference type="Proteomes" id="UP001499882"/>
    </source>
</evidence>
<comment type="caution">
    <text evidence="1">The sequence shown here is derived from an EMBL/GenBank/DDBJ whole genome shotgun (WGS) entry which is preliminary data.</text>
</comment>
<evidence type="ECO:0000313" key="1">
    <source>
        <dbReference type="EMBL" id="GAA4755659.1"/>
    </source>
</evidence>
<dbReference type="RefSeq" id="WP_345529467.1">
    <property type="nucleotide sequence ID" value="NZ_BAABKN010000032.1"/>
</dbReference>
<reference evidence="2" key="1">
    <citation type="journal article" date="2019" name="Int. J. Syst. Evol. Microbiol.">
        <title>The Global Catalogue of Microorganisms (GCM) 10K type strain sequencing project: providing services to taxonomists for standard genome sequencing and annotation.</title>
        <authorList>
            <consortium name="The Broad Institute Genomics Platform"/>
            <consortium name="The Broad Institute Genome Sequencing Center for Infectious Disease"/>
            <person name="Wu L."/>
            <person name="Ma J."/>
        </authorList>
    </citation>
    <scope>NUCLEOTIDE SEQUENCE [LARGE SCALE GENOMIC DNA]</scope>
    <source>
        <strain evidence="2">JCM 18532</strain>
    </source>
</reference>
<accession>A0ABP8ZG75</accession>
<sequence>MLTAGVGSRSGSAPSAHPERYALLQTVGKVPIVWRRCLACFVFSLPIDLPSIPSPDLPSLPRSDLPSLPFPDPPSWSAPGWVEQVLDVAHYIWPVMLTFVFARAEIRRRRRQDEKRAPAEDGPS</sequence>
<dbReference type="Proteomes" id="UP001499882">
    <property type="component" value="Unassembled WGS sequence"/>
</dbReference>
<protein>
    <submittedName>
        <fullName evidence="1">Uncharacterized protein</fullName>
    </submittedName>
</protein>
<name>A0ABP8ZG75_9ACTN</name>
<organism evidence="1 2">
    <name type="scientific">Nocardioides endophyticus</name>
    <dbReference type="NCBI Taxonomy" id="1353775"/>
    <lineage>
        <taxon>Bacteria</taxon>
        <taxon>Bacillati</taxon>
        <taxon>Actinomycetota</taxon>
        <taxon>Actinomycetes</taxon>
        <taxon>Propionibacteriales</taxon>
        <taxon>Nocardioidaceae</taxon>
        <taxon>Nocardioides</taxon>
    </lineage>
</organism>
<dbReference type="EMBL" id="BAABKN010000032">
    <property type="protein sequence ID" value="GAA4755659.1"/>
    <property type="molecule type" value="Genomic_DNA"/>
</dbReference>
<gene>
    <name evidence="1" type="ORF">GCM10023350_46420</name>
</gene>
<proteinExistence type="predicted"/>